<comment type="caution">
    <text evidence="1">The sequence shown here is derived from an EMBL/GenBank/DDBJ whole genome shotgun (WGS) entry which is preliminary data.</text>
</comment>
<evidence type="ECO:0000313" key="1">
    <source>
        <dbReference type="EMBL" id="MBP0056312.1"/>
    </source>
</evidence>
<proteinExistence type="predicted"/>
<evidence type="ECO:0008006" key="3">
    <source>
        <dbReference type="Google" id="ProtNLM"/>
    </source>
</evidence>
<keyword evidence="2" id="KW-1185">Reference proteome</keyword>
<gene>
    <name evidence="1" type="ORF">JYQ75_02670</name>
</gene>
<dbReference type="RefSeq" id="WP_209293046.1">
    <property type="nucleotide sequence ID" value="NZ_JAFIQO010000089.1"/>
</dbReference>
<dbReference type="Proteomes" id="UP001315001">
    <property type="component" value="Unassembled WGS sequence"/>
</dbReference>
<dbReference type="EMBL" id="JAFIQO010000089">
    <property type="protein sequence ID" value="MBP0056312.1"/>
    <property type="molecule type" value="Genomic_DNA"/>
</dbReference>
<sequence>MTRTVFSKVHSFPMIASDKNAYYKMCEWGWKNIRLFGLKTAHKMMTSYPATSHHFYDVEIDLYEVYCNKITEYDATKGTPTTFFVRYFRAAIREFILFTWHHLNSYDMQNYREINKTIEFYEQHRIAYTPEMLATKTGMSVKIITSTLKYVEQSHYADIDDATNQRSSIAGPEESYLSDILTHL</sequence>
<evidence type="ECO:0000313" key="2">
    <source>
        <dbReference type="Proteomes" id="UP001315001"/>
    </source>
</evidence>
<protein>
    <recommendedName>
        <fullName evidence="3">Sigma-70 family RNA polymerase sigma factor</fullName>
    </recommendedName>
</protein>
<reference evidence="1 2" key="1">
    <citation type="submission" date="2021-02" db="EMBL/GenBank/DDBJ databases">
        <title>Lactate utilizing bacteria of the human gut.</title>
        <authorList>
            <person name="Sheridan P.O."/>
        </authorList>
    </citation>
    <scope>NUCLEOTIDE SEQUENCE [LARGE SCALE GENOMIC DNA]</scope>
    <source>
        <strain evidence="1 2">HTF-83D</strain>
    </source>
</reference>
<accession>A0ABS3ZG81</accession>
<organism evidence="1 2">
    <name type="scientific">Anaerobutyricum soehngenii</name>
    <dbReference type="NCBI Taxonomy" id="105843"/>
    <lineage>
        <taxon>Bacteria</taxon>
        <taxon>Bacillati</taxon>
        <taxon>Bacillota</taxon>
        <taxon>Clostridia</taxon>
        <taxon>Lachnospirales</taxon>
        <taxon>Lachnospiraceae</taxon>
        <taxon>Anaerobutyricum</taxon>
    </lineage>
</organism>
<name>A0ABS3ZG81_9FIRM</name>